<evidence type="ECO:0000313" key="8">
    <source>
        <dbReference type="EMBL" id="MET4684951.1"/>
    </source>
</evidence>
<dbReference type="InterPro" id="IPR002401">
    <property type="entry name" value="Cyt_P450_E_grp-I"/>
</dbReference>
<evidence type="ECO:0000313" key="9">
    <source>
        <dbReference type="Proteomes" id="UP001549313"/>
    </source>
</evidence>
<comment type="similarity">
    <text evidence="1 7">Belongs to the cytochrome P450 family.</text>
</comment>
<dbReference type="InterPro" id="IPR050196">
    <property type="entry name" value="Cytochrome_P450_Monoox"/>
</dbReference>
<comment type="caution">
    <text evidence="8">The sequence shown here is derived from an EMBL/GenBank/DDBJ whole genome shotgun (WGS) entry which is preliminary data.</text>
</comment>
<organism evidence="8 9">
    <name type="scientific">Brevundimonas faecalis</name>
    <dbReference type="NCBI Taxonomy" id="947378"/>
    <lineage>
        <taxon>Bacteria</taxon>
        <taxon>Pseudomonadati</taxon>
        <taxon>Pseudomonadota</taxon>
        <taxon>Alphaproteobacteria</taxon>
        <taxon>Caulobacterales</taxon>
        <taxon>Caulobacteraceae</taxon>
        <taxon>Brevundimonas</taxon>
    </lineage>
</organism>
<dbReference type="InterPro" id="IPR017972">
    <property type="entry name" value="Cyt_P450_CS"/>
</dbReference>
<dbReference type="SUPFAM" id="SSF48264">
    <property type="entry name" value="Cytochrome P450"/>
    <property type="match status" value="1"/>
</dbReference>
<keyword evidence="6 7" id="KW-0503">Monooxygenase</keyword>
<evidence type="ECO:0000256" key="4">
    <source>
        <dbReference type="ARBA" id="ARBA00023002"/>
    </source>
</evidence>
<accession>A0ABV2REE9</accession>
<dbReference type="PANTHER" id="PTHR24291">
    <property type="entry name" value="CYTOCHROME P450 FAMILY 4"/>
    <property type="match status" value="1"/>
</dbReference>
<evidence type="ECO:0000256" key="5">
    <source>
        <dbReference type="ARBA" id="ARBA00023004"/>
    </source>
</evidence>
<dbReference type="Gene3D" id="1.10.630.10">
    <property type="entry name" value="Cytochrome P450"/>
    <property type="match status" value="1"/>
</dbReference>
<dbReference type="InterPro" id="IPR036396">
    <property type="entry name" value="Cyt_P450_sf"/>
</dbReference>
<evidence type="ECO:0000256" key="6">
    <source>
        <dbReference type="ARBA" id="ARBA00023033"/>
    </source>
</evidence>
<dbReference type="Proteomes" id="UP001549313">
    <property type="component" value="Unassembled WGS sequence"/>
</dbReference>
<dbReference type="Pfam" id="PF00067">
    <property type="entry name" value="p450"/>
    <property type="match status" value="1"/>
</dbReference>
<name>A0ABV2REE9_9CAUL</name>
<dbReference type="PRINTS" id="PR00385">
    <property type="entry name" value="P450"/>
</dbReference>
<keyword evidence="4 7" id="KW-0560">Oxidoreductase</keyword>
<evidence type="ECO:0000256" key="2">
    <source>
        <dbReference type="ARBA" id="ARBA00022617"/>
    </source>
</evidence>
<dbReference type="RefSeq" id="WP_354089915.1">
    <property type="nucleotide sequence ID" value="NZ_JBEPTF010000004.1"/>
</dbReference>
<evidence type="ECO:0000256" key="3">
    <source>
        <dbReference type="ARBA" id="ARBA00022723"/>
    </source>
</evidence>
<keyword evidence="2 7" id="KW-0349">Heme</keyword>
<keyword evidence="5 7" id="KW-0408">Iron</keyword>
<keyword evidence="3 7" id="KW-0479">Metal-binding</keyword>
<sequence>MTAAASTFRPWTPPRRTEKMSLPLFLWQSWRDPLQIWGEAHFRELYVDGASPLGRTLVVSDPAGVRHVLTDNAANYVKGDLQRRVLGPMLADGLLLTEGDQWRRARRIMAPLFTPAHTVRTVEAMDRVCRRRVDGWGLPHHSARVLNIDSEMSGLTFDILSATLFSDDLDGDAAGFEKALNHFLAVGARISPLDALKAPDWIPRLGRVAAGGDARFFKERVDALVARRRVRLEQGEAPDDLLTALLSARDEEGDGSGLSDHEVASNILTFILAGHETTARTLGWTLHLISRDRRIADILKAEADAWDRDAASLRDLIWHRAVIEEAMRLFPPAPAMIRQAVADDEIGGHEVKAGQSILIAPWVIHRHEKLWDEPDAFRPERFLPENRKTIDRYAWLPFSGGPRICIGAAFAMQEAVIALAEILKAADVEAVTPVEPRPIHQVTLRSSRPMRLRLRARTDQPGGSA</sequence>
<gene>
    <name evidence="8" type="ORF">ABIE19_002900</name>
</gene>
<reference evidence="8 9" key="1">
    <citation type="submission" date="2024-06" db="EMBL/GenBank/DDBJ databases">
        <title>Sorghum-associated microbial communities from plants grown in Nebraska, USA.</title>
        <authorList>
            <person name="Schachtman D."/>
        </authorList>
    </citation>
    <scope>NUCLEOTIDE SEQUENCE [LARGE SCALE GENOMIC DNA]</scope>
    <source>
        <strain evidence="8 9">2814</strain>
    </source>
</reference>
<evidence type="ECO:0000256" key="1">
    <source>
        <dbReference type="ARBA" id="ARBA00010617"/>
    </source>
</evidence>
<dbReference type="InterPro" id="IPR001128">
    <property type="entry name" value="Cyt_P450"/>
</dbReference>
<dbReference type="EMBL" id="JBEPTF010000004">
    <property type="protein sequence ID" value="MET4684951.1"/>
    <property type="molecule type" value="Genomic_DNA"/>
</dbReference>
<dbReference type="PRINTS" id="PR00463">
    <property type="entry name" value="EP450I"/>
</dbReference>
<dbReference type="PROSITE" id="PS00086">
    <property type="entry name" value="CYTOCHROME_P450"/>
    <property type="match status" value="1"/>
</dbReference>
<evidence type="ECO:0000256" key="7">
    <source>
        <dbReference type="RuleBase" id="RU000461"/>
    </source>
</evidence>
<keyword evidence="9" id="KW-1185">Reference proteome</keyword>
<protein>
    <submittedName>
        <fullName evidence="8">Cytochrome P450</fullName>
    </submittedName>
</protein>
<dbReference type="PANTHER" id="PTHR24291:SF50">
    <property type="entry name" value="BIFUNCTIONAL ALBAFLAVENONE MONOOXYGENASE_TERPENE SYNTHASE"/>
    <property type="match status" value="1"/>
</dbReference>
<proteinExistence type="inferred from homology"/>